<keyword evidence="2" id="KW-1185">Reference proteome</keyword>
<organism evidence="1 2">
    <name type="scientific">Nocardiopsis endophytica</name>
    <dbReference type="NCBI Taxonomy" id="3018445"/>
    <lineage>
        <taxon>Bacteria</taxon>
        <taxon>Bacillati</taxon>
        <taxon>Actinomycetota</taxon>
        <taxon>Actinomycetes</taxon>
        <taxon>Streptosporangiales</taxon>
        <taxon>Nocardiopsidaceae</taxon>
        <taxon>Nocardiopsis</taxon>
    </lineage>
</organism>
<reference evidence="1 2" key="1">
    <citation type="submission" date="2023-01" db="EMBL/GenBank/DDBJ databases">
        <title>Draft genome sequence of Nocardiopsis sp. RSe5-2 isolated from halophytes.</title>
        <authorList>
            <person name="Duangmal K."/>
            <person name="Chantavorakit T."/>
        </authorList>
    </citation>
    <scope>NUCLEOTIDE SEQUENCE [LARGE SCALE GENOMIC DNA]</scope>
    <source>
        <strain evidence="1 2">RSe5-2</strain>
    </source>
</reference>
<dbReference type="RefSeq" id="WP_270685540.1">
    <property type="nucleotide sequence ID" value="NZ_JAQFWQ010000023.1"/>
</dbReference>
<protein>
    <submittedName>
        <fullName evidence="1">Uncharacterized protein</fullName>
    </submittedName>
</protein>
<gene>
    <name evidence="1" type="ORF">O4J56_10545</name>
</gene>
<name>A0ABT4U2B0_9ACTN</name>
<proteinExistence type="predicted"/>
<accession>A0ABT4U2B0</accession>
<sequence length="152" mass="17100">MHRIEIASFLKSSDGAFIPLDRWQGGVEDPDYVEGAIDLAVDGTVLLDTALWDYVDQLWAYILTMLSDLRSERRVRTYFPDQPIELVFQRTAPGRLLVTVKVDASDVRTADVAEAEFTAALAEAAEVFFSEMERILPGAYTVETRQLADLRN</sequence>
<dbReference type="Proteomes" id="UP001527866">
    <property type="component" value="Unassembled WGS sequence"/>
</dbReference>
<dbReference type="EMBL" id="JAQFWQ010000023">
    <property type="protein sequence ID" value="MDA2811075.1"/>
    <property type="molecule type" value="Genomic_DNA"/>
</dbReference>
<evidence type="ECO:0000313" key="1">
    <source>
        <dbReference type="EMBL" id="MDA2811075.1"/>
    </source>
</evidence>
<comment type="caution">
    <text evidence="1">The sequence shown here is derived from an EMBL/GenBank/DDBJ whole genome shotgun (WGS) entry which is preliminary data.</text>
</comment>
<evidence type="ECO:0000313" key="2">
    <source>
        <dbReference type="Proteomes" id="UP001527866"/>
    </source>
</evidence>